<dbReference type="Gene3D" id="3.40.1010.10">
    <property type="entry name" value="Cobalt-precorrin-4 Transmethylase, Domain 1"/>
    <property type="match status" value="1"/>
</dbReference>
<protein>
    <submittedName>
        <fullName evidence="7">Precorrin-6Y C5,15-methyltransferase (Decarboxylating)</fullName>
    </submittedName>
</protein>
<dbReference type="GO" id="GO:0009236">
    <property type="term" value="P:cobalamin biosynthetic process"/>
    <property type="evidence" value="ECO:0007669"/>
    <property type="project" value="UniProtKB-UniPathway"/>
</dbReference>
<sequence length="198" mass="22227">MLTVAGVGPGNPKYLTCDVKMRIENAKHILAFGRVANSLKSIRDDIIEINKVEEIMKYIDVEKELLLLASGDPNFFGIVDYLKKKGLKVKEVLPGLSSFQYMMGKLQKSWQGANFLSLHGRNEDLDSVKSNKISILLVDKDNSPNKISKELYKLNIKGKIYVGFNLSYDDEKIIIKNIGEEIENVSFLGVVVVENEMG</sequence>
<comment type="pathway">
    <text evidence="1">Cofactor biosynthesis; adenosylcobalamin biosynthesis.</text>
</comment>
<dbReference type="PANTHER" id="PTHR43182">
    <property type="entry name" value="COBALT-PRECORRIN-6B C(15)-METHYLTRANSFERASE (DECARBOXYLATING)"/>
    <property type="match status" value="1"/>
</dbReference>
<accession>A0A1M4WWJ5</accession>
<dbReference type="Pfam" id="PF00590">
    <property type="entry name" value="TP_methylase"/>
    <property type="match status" value="1"/>
</dbReference>
<dbReference type="AlphaFoldDB" id="A0A1M4WWJ5"/>
<dbReference type="InterPro" id="IPR000878">
    <property type="entry name" value="4pyrrol_Mease"/>
</dbReference>
<dbReference type="InterPro" id="IPR012818">
    <property type="entry name" value="CbiE"/>
</dbReference>
<proteinExistence type="predicted"/>
<dbReference type="GO" id="GO:0008276">
    <property type="term" value="F:protein methyltransferase activity"/>
    <property type="evidence" value="ECO:0007669"/>
    <property type="project" value="InterPro"/>
</dbReference>
<dbReference type="NCBIfam" id="TIGR02467">
    <property type="entry name" value="CbiE"/>
    <property type="match status" value="1"/>
</dbReference>
<gene>
    <name evidence="7" type="ORF">SAMN02745784_02028</name>
</gene>
<organism evidence="7 8">
    <name type="scientific">Tissierella praeacuta DSM 18095</name>
    <dbReference type="NCBI Taxonomy" id="1123404"/>
    <lineage>
        <taxon>Bacteria</taxon>
        <taxon>Bacillati</taxon>
        <taxon>Bacillota</taxon>
        <taxon>Tissierellia</taxon>
        <taxon>Tissierellales</taxon>
        <taxon>Tissierellaceae</taxon>
        <taxon>Tissierella</taxon>
    </lineage>
</organism>
<dbReference type="PANTHER" id="PTHR43182:SF1">
    <property type="entry name" value="COBALT-PRECORRIN-7 C(5)-METHYLTRANSFERASE"/>
    <property type="match status" value="1"/>
</dbReference>
<evidence type="ECO:0000256" key="1">
    <source>
        <dbReference type="ARBA" id="ARBA00004953"/>
    </source>
</evidence>
<dbReference type="EMBL" id="FQTY01000008">
    <property type="protein sequence ID" value="SHE85527.1"/>
    <property type="molecule type" value="Genomic_DNA"/>
</dbReference>
<keyword evidence="4 7" id="KW-0808">Transferase</keyword>
<reference evidence="8" key="1">
    <citation type="submission" date="2016-11" db="EMBL/GenBank/DDBJ databases">
        <authorList>
            <person name="Varghese N."/>
            <person name="Submissions S."/>
        </authorList>
    </citation>
    <scope>NUCLEOTIDE SEQUENCE [LARGE SCALE GENOMIC DNA]</scope>
    <source>
        <strain evidence="8">DSM 18095</strain>
    </source>
</reference>
<dbReference type="GeneID" id="90994450"/>
<evidence type="ECO:0000256" key="3">
    <source>
        <dbReference type="ARBA" id="ARBA00022603"/>
    </source>
</evidence>
<evidence type="ECO:0000256" key="2">
    <source>
        <dbReference type="ARBA" id="ARBA00022573"/>
    </source>
</evidence>
<dbReference type="GO" id="GO:0032259">
    <property type="term" value="P:methylation"/>
    <property type="evidence" value="ECO:0007669"/>
    <property type="project" value="UniProtKB-KW"/>
</dbReference>
<dbReference type="Proteomes" id="UP000184114">
    <property type="component" value="Unassembled WGS sequence"/>
</dbReference>
<dbReference type="InterPro" id="IPR035996">
    <property type="entry name" value="4pyrrol_Methylase_sf"/>
</dbReference>
<keyword evidence="5" id="KW-0949">S-adenosyl-L-methionine</keyword>
<evidence type="ECO:0000313" key="8">
    <source>
        <dbReference type="Proteomes" id="UP000184114"/>
    </source>
</evidence>
<name>A0A1M4WWJ5_9FIRM</name>
<dbReference type="SUPFAM" id="SSF53790">
    <property type="entry name" value="Tetrapyrrole methylase"/>
    <property type="match status" value="1"/>
</dbReference>
<dbReference type="RefSeq" id="WP_072976043.1">
    <property type="nucleotide sequence ID" value="NZ_FQTY01000008.1"/>
</dbReference>
<keyword evidence="8" id="KW-1185">Reference proteome</keyword>
<dbReference type="InterPro" id="IPR050714">
    <property type="entry name" value="Cobalamin_biosynth_MTase"/>
</dbReference>
<evidence type="ECO:0000256" key="4">
    <source>
        <dbReference type="ARBA" id="ARBA00022679"/>
    </source>
</evidence>
<keyword evidence="2" id="KW-0169">Cobalamin biosynthesis</keyword>
<evidence type="ECO:0000256" key="5">
    <source>
        <dbReference type="ARBA" id="ARBA00022691"/>
    </source>
</evidence>
<feature type="domain" description="Tetrapyrrole methylase" evidence="6">
    <location>
        <begin position="1"/>
        <end position="180"/>
    </location>
</feature>
<keyword evidence="3 7" id="KW-0489">Methyltransferase</keyword>
<evidence type="ECO:0000259" key="6">
    <source>
        <dbReference type="Pfam" id="PF00590"/>
    </source>
</evidence>
<dbReference type="STRING" id="1123404.SAMN02745784_02028"/>
<dbReference type="InterPro" id="IPR014777">
    <property type="entry name" value="4pyrrole_Mease_sub1"/>
</dbReference>
<dbReference type="UniPathway" id="UPA00148"/>
<evidence type="ECO:0000313" key="7">
    <source>
        <dbReference type="EMBL" id="SHE85527.1"/>
    </source>
</evidence>
<dbReference type="CDD" id="cd11644">
    <property type="entry name" value="Precorrin-6Y-MT"/>
    <property type="match status" value="1"/>
</dbReference>